<feature type="region of interest" description="Disordered" evidence="2">
    <location>
        <begin position="202"/>
        <end position="223"/>
    </location>
</feature>
<dbReference type="SUPFAM" id="SSF53098">
    <property type="entry name" value="Ribonuclease H-like"/>
    <property type="match status" value="1"/>
</dbReference>
<dbReference type="SMART" id="SM00950">
    <property type="entry name" value="Piwi"/>
    <property type="match status" value="1"/>
</dbReference>
<dbReference type="Pfam" id="PF08699">
    <property type="entry name" value="ArgoL1"/>
    <property type="match status" value="1"/>
</dbReference>
<comment type="similarity">
    <text evidence="1">Belongs to the argonaute family.</text>
</comment>
<dbReference type="Pfam" id="PF02170">
    <property type="entry name" value="PAZ"/>
    <property type="match status" value="1"/>
</dbReference>
<evidence type="ECO:0000259" key="4">
    <source>
        <dbReference type="PROSITE" id="PS50822"/>
    </source>
</evidence>
<comment type="caution">
    <text evidence="5">The sequence shown here is derived from an EMBL/GenBank/DDBJ whole genome shotgun (WGS) entry which is preliminary data.</text>
</comment>
<dbReference type="SUPFAM" id="SSF101690">
    <property type="entry name" value="PAZ domain"/>
    <property type="match status" value="1"/>
</dbReference>
<organism evidence="5 6">
    <name type="scientific">Antrodiella citrinella</name>
    <dbReference type="NCBI Taxonomy" id="2447956"/>
    <lineage>
        <taxon>Eukaryota</taxon>
        <taxon>Fungi</taxon>
        <taxon>Dikarya</taxon>
        <taxon>Basidiomycota</taxon>
        <taxon>Agaricomycotina</taxon>
        <taxon>Agaricomycetes</taxon>
        <taxon>Polyporales</taxon>
        <taxon>Steccherinaceae</taxon>
        <taxon>Antrodiella</taxon>
    </lineage>
</organism>
<dbReference type="PROSITE" id="PS50822">
    <property type="entry name" value="PIWI"/>
    <property type="match status" value="1"/>
</dbReference>
<dbReference type="PROSITE" id="PS50821">
    <property type="entry name" value="PAZ"/>
    <property type="match status" value="1"/>
</dbReference>
<feature type="region of interest" description="Disordered" evidence="2">
    <location>
        <begin position="1"/>
        <end position="67"/>
    </location>
</feature>
<proteinExistence type="inferred from homology"/>
<dbReference type="InterPro" id="IPR032474">
    <property type="entry name" value="Argonaute_N"/>
</dbReference>
<dbReference type="InterPro" id="IPR012337">
    <property type="entry name" value="RNaseH-like_sf"/>
</dbReference>
<dbReference type="AlphaFoldDB" id="A0A4S4MMN5"/>
<evidence type="ECO:0008006" key="7">
    <source>
        <dbReference type="Google" id="ProtNLM"/>
    </source>
</evidence>
<evidence type="ECO:0000256" key="2">
    <source>
        <dbReference type="SAM" id="MobiDB-lite"/>
    </source>
</evidence>
<dbReference type="Gene3D" id="3.30.420.10">
    <property type="entry name" value="Ribonuclease H-like superfamily/Ribonuclease H"/>
    <property type="match status" value="1"/>
</dbReference>
<reference evidence="5 6" key="1">
    <citation type="submission" date="2019-02" db="EMBL/GenBank/DDBJ databases">
        <title>Genome sequencing of the rare red list fungi Antrodiella citrinella (Flaviporus citrinellus).</title>
        <authorList>
            <person name="Buettner E."/>
            <person name="Kellner H."/>
        </authorList>
    </citation>
    <scope>NUCLEOTIDE SEQUENCE [LARGE SCALE GENOMIC DNA]</scope>
    <source>
        <strain evidence="5 6">DSM 108506</strain>
    </source>
</reference>
<dbReference type="EMBL" id="SGPM01000272">
    <property type="protein sequence ID" value="THH27194.1"/>
    <property type="molecule type" value="Genomic_DNA"/>
</dbReference>
<dbReference type="InterPro" id="IPR036397">
    <property type="entry name" value="RNaseH_sf"/>
</dbReference>
<gene>
    <name evidence="5" type="ORF">EUX98_g6995</name>
</gene>
<dbReference type="PANTHER" id="PTHR22891">
    <property type="entry name" value="EUKARYOTIC TRANSLATION INITIATION FACTOR 2C"/>
    <property type="match status" value="1"/>
</dbReference>
<feature type="domain" description="Piwi" evidence="4">
    <location>
        <begin position="619"/>
        <end position="927"/>
    </location>
</feature>
<keyword evidence="6" id="KW-1185">Reference proteome</keyword>
<dbReference type="SMART" id="SM00949">
    <property type="entry name" value="PAZ"/>
    <property type="match status" value="1"/>
</dbReference>
<dbReference type="InterPro" id="IPR014811">
    <property type="entry name" value="ArgoL1"/>
</dbReference>
<evidence type="ECO:0000259" key="3">
    <source>
        <dbReference type="PROSITE" id="PS50821"/>
    </source>
</evidence>
<dbReference type="OrthoDB" id="10252740at2759"/>
<dbReference type="Gene3D" id="3.40.50.2300">
    <property type="match status" value="1"/>
</dbReference>
<evidence type="ECO:0000313" key="5">
    <source>
        <dbReference type="EMBL" id="THH27194.1"/>
    </source>
</evidence>
<dbReference type="Proteomes" id="UP000308730">
    <property type="component" value="Unassembled WGS sequence"/>
</dbReference>
<dbReference type="Gene3D" id="2.170.260.10">
    <property type="entry name" value="paz domain"/>
    <property type="match status" value="1"/>
</dbReference>
<dbReference type="Pfam" id="PF16486">
    <property type="entry name" value="ArgoN"/>
    <property type="match status" value="1"/>
</dbReference>
<name>A0A4S4MMN5_9APHY</name>
<dbReference type="InterPro" id="IPR003100">
    <property type="entry name" value="PAZ_dom"/>
</dbReference>
<dbReference type="InterPro" id="IPR032472">
    <property type="entry name" value="ArgoL2"/>
</dbReference>
<dbReference type="GO" id="GO:0003723">
    <property type="term" value="F:RNA binding"/>
    <property type="evidence" value="ECO:0007669"/>
    <property type="project" value="InterPro"/>
</dbReference>
<dbReference type="CDD" id="cd02846">
    <property type="entry name" value="PAZ_argonaute_like"/>
    <property type="match status" value="1"/>
</dbReference>
<dbReference type="CDD" id="cd04657">
    <property type="entry name" value="Piwi_ago-like"/>
    <property type="match status" value="1"/>
</dbReference>
<protein>
    <recommendedName>
        <fullName evidence="7">Piwi domain-containing protein</fullName>
    </recommendedName>
</protein>
<dbReference type="Pfam" id="PF02171">
    <property type="entry name" value="Piwi"/>
    <property type="match status" value="1"/>
</dbReference>
<feature type="domain" description="PAZ" evidence="3">
    <location>
        <begin position="340"/>
        <end position="435"/>
    </location>
</feature>
<dbReference type="InterPro" id="IPR036085">
    <property type="entry name" value="PAZ_dom_sf"/>
</dbReference>
<evidence type="ECO:0000313" key="6">
    <source>
        <dbReference type="Proteomes" id="UP000308730"/>
    </source>
</evidence>
<accession>A0A4S4MMN5</accession>
<dbReference type="InterPro" id="IPR045246">
    <property type="entry name" value="Piwi_ago-like"/>
</dbReference>
<evidence type="ECO:0000256" key="1">
    <source>
        <dbReference type="RuleBase" id="RU361178"/>
    </source>
</evidence>
<dbReference type="InterPro" id="IPR003165">
    <property type="entry name" value="Piwi"/>
</dbReference>
<dbReference type="Pfam" id="PF16488">
    <property type="entry name" value="ArgoL2"/>
    <property type="match status" value="1"/>
</dbReference>
<sequence length="973" mass="106804">MDRGRGRGGRGGGRGSPSPGSDGSFRGRGGPPRGGFDRGGARGGFRGGDRGGGRGRGGGPPRAQGGVFAAGVPATIDARLTDTSQDQIVASLRSLKLQDTDLPIRPDFGTVGKAIKLRTNFFPVKVPKGPLYEYEVTITPATTVKRLRRRIFQLAENTTDWANAGMTRTVAHDHASKLIAARSLPQPLEIKVPFTEEDEGEIIAPPQPAKGGKPGKKGGGPKKPQEYVLTINFVQELETESLLNYLSGHPQYRGYDIMPIVSALNLILQAHPNRSTGAGVMVGRNKFFHPAPNEPPFRLGGGLEAWRGFYSSVRPAHKQLMVNVNVCTTAFYVPGNLAERLQEFMNSSFGARASAFVRGVRIRTTHLGYRKTVKDVAKVNAKQHSFDAEGMGKVTVEQYFKRKYDITLRYPDMPLINVGGQKANLIPAELCEILEKQPFKGRLLDTHTAEMIRVACQPPNVNAEAIVGRGLQELGFRQNAEPLGTFGVSIGSEMAVVPGRILPSPNIRYASGAPRVDERASWNLRDVRFAVGATLSNWGVLLIDDGSRGQFQGVQDPSLRQVITGFMNMCRTSGMQVPTTPPQLAVASLPRKDREDPIRKKAIATIRTTLMTMKPKPTLVLVILADGDKHVYSGLKHLCDVYLDLPTVCVQVDKIRKEAGQVQYFANVALKVNMKMGGVNHTLDQRNLAFLKQQPTMLVGMDVTHPGFGTVKGTPSIAAIVASNDSNYGQFPSSMRIQESKKEMITDLKDMMVERIEAFKAKNNVLPARIIVYRDGVSEGQFHIVVMEEMLEIKLAFRKFSTPQKAYSPKLTIVICGKRHHTRFYPTEAENADRNGNPRPGTVVDRGVTAVYEFDFFLQGFAWRSARQTRPTHYYVVHDEIGFNANQLQGLTNDVSYMFARATKAVSLASPAYYADLACERGRCYLHALLSGISDSGTTATSGAGDEAIFEEAKKMWRNGVSGRLMKESMYYL</sequence>
<dbReference type="SMART" id="SM01163">
    <property type="entry name" value="DUF1785"/>
    <property type="match status" value="1"/>
</dbReference>